<evidence type="ECO:0000256" key="11">
    <source>
        <dbReference type="SAM" id="Phobius"/>
    </source>
</evidence>
<evidence type="ECO:0000313" key="13">
    <source>
        <dbReference type="EMBL" id="HAF1615920.1"/>
    </source>
</evidence>
<keyword evidence="8 10" id="KW-0472">Membrane</keyword>
<sequence length="975" mass="105883">MYQIPNWAQALFQLISATPLLISNLLFPEAGYSAVPYARSFMRSVSLHDMSSVFTNMIRATDDPANTSDFRFAAMPVLLLFVFLNPNRIMLNVNGAKENAGDIKNKEQQQRLRCKQRPRPRQQKKEFRLCACTARFRQTGVFRLRTMLILAALSGSMAWPVISGAGELNLSFIHGVDKNHAPAILKDGNAFPPGQYVVDVVLNRQKTARQMLTITPDDAKSLCLSSDWIQQAHLLLNISAFKEQYDTGRDCYRLGDYPAGSVRLDYGTQTLYISEPQVTLRTLKAGEDWDYGVPGFRLRYSTNASKTQQSQAVYYGNVDLNANIGRWVLSGSSSGFSGRGFESPQVVASTVVAPLHSNFELGKTRTRSTLMSDFSFYGASLTSDSSMTPWSARGYAPVISGVAHTNARITVSQSGYTLTSRVVSPGAYALNDIAPTGNGDLTVTVEEEDGSKTVRVYPVTTLPTLLRAGDFNYNLSVGTRNDDSQVKGVFVAGSLDYGFEPVTLNLSTILHHQYQGAGLGISLNMGAWGALDVSAQVSRSVFDNHKDGDLRNGLPGVRSGEETPEQKALSDRNDWLWHSYGGGHGRPVSGPQTGVSATVKYARSFGNKTNLHLLTWRYTGEKYVDFSGFDPTQVWLNENRKLRYEAIISQGIGSAWLNFSGWTQSYRDRDSNDSGLNASYSTSLGRASLGLYASYSHTPWTPHDYSLSMNVSIPFTVAGKQQYTSTGMNWRPHGDAQVNTSVSGNPTDNLSYSLGAGGGRDSRNVSASLGYTLDAMQTGASLSQSHYSGSGSRTSGSVSASGAVMGTMQSGLLFTREQSGAVAVVKIPDIPGVTFNGSRPTGRNGVTALSLSEYSRNDIRINPENVPDDIDLPDTVYSVVPTRQAIVFREFNYTRINRYVLKVNGCDGSPLPQGSTAVTESGLDAGFVTGNGLLLSNLPAEPASLTLTAPDGTLCRVNMTGVKPDAGRLKEVRCE</sequence>
<dbReference type="AlphaFoldDB" id="A0A742UGD3"/>
<evidence type="ECO:0000256" key="3">
    <source>
        <dbReference type="ARBA" id="ARBA00022448"/>
    </source>
</evidence>
<feature type="domain" description="PapC N-terminal" evidence="12">
    <location>
        <begin position="172"/>
        <end position="304"/>
    </location>
</feature>
<dbReference type="EMBL" id="DAAUKO010000018">
    <property type="protein sequence ID" value="HAF1615920.1"/>
    <property type="molecule type" value="Genomic_DNA"/>
</dbReference>
<evidence type="ECO:0000256" key="9">
    <source>
        <dbReference type="ARBA" id="ARBA00023237"/>
    </source>
</evidence>
<dbReference type="GO" id="GO:0009297">
    <property type="term" value="P:pilus assembly"/>
    <property type="evidence" value="ECO:0007669"/>
    <property type="project" value="InterPro"/>
</dbReference>
<dbReference type="Gene3D" id="2.60.40.3110">
    <property type="match status" value="1"/>
</dbReference>
<dbReference type="InterPro" id="IPR000015">
    <property type="entry name" value="Fimb_usher"/>
</dbReference>
<dbReference type="PROSITE" id="PS01151">
    <property type="entry name" value="FIMBRIAL_USHER"/>
    <property type="match status" value="1"/>
</dbReference>
<dbReference type="InterPro" id="IPR018030">
    <property type="entry name" value="Fimbrial_membr_usher_CS"/>
</dbReference>
<keyword evidence="6 10" id="KW-0812">Transmembrane</keyword>
<dbReference type="SUPFAM" id="SSF141729">
    <property type="entry name" value="FimD N-terminal domain-like"/>
    <property type="match status" value="1"/>
</dbReference>
<keyword evidence="5 10" id="KW-1029">Fimbrium biogenesis</keyword>
<dbReference type="PANTHER" id="PTHR30451">
    <property type="entry name" value="OUTER MEMBRANE USHER PROTEIN"/>
    <property type="match status" value="1"/>
</dbReference>
<comment type="subcellular location">
    <subcellularLocation>
        <location evidence="1 10">Cell outer membrane</location>
        <topology evidence="1 10">Multi-pass membrane protein</topology>
    </subcellularLocation>
</comment>
<dbReference type="GO" id="GO:0009279">
    <property type="term" value="C:cell outer membrane"/>
    <property type="evidence" value="ECO:0007669"/>
    <property type="project" value="UniProtKB-SubCell"/>
</dbReference>
<evidence type="ECO:0000256" key="10">
    <source>
        <dbReference type="RuleBase" id="RU003884"/>
    </source>
</evidence>
<gene>
    <name evidence="13" type="primary">pefC</name>
    <name evidence="13" type="ORF">G9B49_004962</name>
</gene>
<dbReference type="NCBIfam" id="NF011760">
    <property type="entry name" value="PRK15213.1"/>
    <property type="match status" value="1"/>
</dbReference>
<dbReference type="Gene3D" id="2.60.40.2610">
    <property type="entry name" value="Outer membrane usher protein FimD, plug domain"/>
    <property type="match status" value="1"/>
</dbReference>
<evidence type="ECO:0000259" key="12">
    <source>
        <dbReference type="Pfam" id="PF13954"/>
    </source>
</evidence>
<evidence type="ECO:0000256" key="6">
    <source>
        <dbReference type="ARBA" id="ARBA00022692"/>
    </source>
</evidence>
<proteinExistence type="inferred from homology"/>
<accession>A0A742UGD3</accession>
<comment type="similarity">
    <text evidence="2 10">Belongs to the fimbrial export usher family.</text>
</comment>
<dbReference type="PANTHER" id="PTHR30451:SF21">
    <property type="entry name" value="FIMBRIAL USHER DOMAIN-CONTAINING PROTEIN YDET-RELATED"/>
    <property type="match status" value="1"/>
</dbReference>
<organism evidence="13">
    <name type="scientific">Salmonella enterica</name>
    <name type="common">Salmonella choleraesuis</name>
    <dbReference type="NCBI Taxonomy" id="28901"/>
    <lineage>
        <taxon>Bacteria</taxon>
        <taxon>Pseudomonadati</taxon>
        <taxon>Pseudomonadota</taxon>
        <taxon>Gammaproteobacteria</taxon>
        <taxon>Enterobacterales</taxon>
        <taxon>Enterobacteriaceae</taxon>
        <taxon>Salmonella</taxon>
    </lineage>
</organism>
<keyword evidence="3 10" id="KW-0813">Transport</keyword>
<comment type="caution">
    <text evidence="13">The sequence shown here is derived from an EMBL/GenBank/DDBJ whole genome shotgun (WGS) entry which is preliminary data.</text>
</comment>
<evidence type="ECO:0000256" key="2">
    <source>
        <dbReference type="ARBA" id="ARBA00008064"/>
    </source>
</evidence>
<evidence type="ECO:0000256" key="1">
    <source>
        <dbReference type="ARBA" id="ARBA00004571"/>
    </source>
</evidence>
<dbReference type="GO" id="GO:0015473">
    <property type="term" value="F:fimbrial usher porin activity"/>
    <property type="evidence" value="ECO:0007669"/>
    <property type="project" value="InterPro"/>
</dbReference>
<dbReference type="InterPro" id="IPR042186">
    <property type="entry name" value="FimD_plug_dom"/>
</dbReference>
<evidence type="ECO:0000256" key="7">
    <source>
        <dbReference type="ARBA" id="ARBA00022729"/>
    </source>
</evidence>
<keyword evidence="11" id="KW-1133">Transmembrane helix</keyword>
<reference evidence="13" key="1">
    <citation type="journal article" date="2018" name="Genome Biol.">
        <title>SKESA: strategic k-mer extension for scrupulous assemblies.</title>
        <authorList>
            <person name="Souvorov A."/>
            <person name="Agarwala R."/>
            <person name="Lipman D.J."/>
        </authorList>
    </citation>
    <scope>NUCLEOTIDE SEQUENCE</scope>
    <source>
        <strain evidence="13">MA.03-3818</strain>
    </source>
</reference>
<evidence type="ECO:0000256" key="5">
    <source>
        <dbReference type="ARBA" id="ARBA00022558"/>
    </source>
</evidence>
<keyword evidence="4" id="KW-1134">Transmembrane beta strand</keyword>
<dbReference type="Pfam" id="PF13954">
    <property type="entry name" value="PapC_N"/>
    <property type="match status" value="1"/>
</dbReference>
<dbReference type="Gene3D" id="3.10.20.410">
    <property type="match status" value="1"/>
</dbReference>
<keyword evidence="9 10" id="KW-0998">Cell outer membrane</keyword>
<keyword evidence="7" id="KW-0732">Signal</keyword>
<dbReference type="InterPro" id="IPR025885">
    <property type="entry name" value="PapC_N"/>
</dbReference>
<feature type="transmembrane region" description="Helical" evidence="11">
    <location>
        <begin position="144"/>
        <end position="162"/>
    </location>
</feature>
<evidence type="ECO:0000256" key="4">
    <source>
        <dbReference type="ARBA" id="ARBA00022452"/>
    </source>
</evidence>
<dbReference type="Pfam" id="PF00577">
    <property type="entry name" value="Usher"/>
    <property type="match status" value="2"/>
</dbReference>
<protein>
    <submittedName>
        <fullName evidence="13">PefC/AfrB family outer membrane usher protein</fullName>
    </submittedName>
</protein>
<reference evidence="13" key="2">
    <citation type="submission" date="2020-02" db="EMBL/GenBank/DDBJ databases">
        <authorList>
            <consortium name="NCBI Pathogen Detection Project"/>
        </authorList>
    </citation>
    <scope>NUCLEOTIDE SEQUENCE</scope>
    <source>
        <strain evidence="13">MA.03-3818</strain>
    </source>
</reference>
<evidence type="ECO:0000256" key="8">
    <source>
        <dbReference type="ARBA" id="ARBA00023136"/>
    </source>
</evidence>
<name>A0A742UGD3_SALER</name>
<dbReference type="InterPro" id="IPR037224">
    <property type="entry name" value="PapC_N_sf"/>
</dbReference>